<dbReference type="Proteomes" id="UP000001365">
    <property type="component" value="Chromosome"/>
</dbReference>
<dbReference type="GO" id="GO:0006402">
    <property type="term" value="P:mRNA catabolic process"/>
    <property type="evidence" value="ECO:0007669"/>
    <property type="project" value="TreeGrafter"/>
</dbReference>
<dbReference type="Gene3D" id="2.40.50.140">
    <property type="entry name" value="Nucleic acid-binding proteins"/>
    <property type="match status" value="2"/>
</dbReference>
<evidence type="ECO:0000256" key="1">
    <source>
        <dbReference type="ARBA" id="ARBA00001849"/>
    </source>
</evidence>
<dbReference type="CDD" id="cd04471">
    <property type="entry name" value="S1_RNase_R"/>
    <property type="match status" value="1"/>
</dbReference>
<dbReference type="SMART" id="SM00955">
    <property type="entry name" value="RNB"/>
    <property type="match status" value="1"/>
</dbReference>
<keyword evidence="4 8" id="KW-0540">Nuclease</keyword>
<dbReference type="SMART" id="SM00316">
    <property type="entry name" value="S1"/>
    <property type="match status" value="1"/>
</dbReference>
<evidence type="ECO:0000256" key="7">
    <source>
        <dbReference type="ARBA" id="ARBA00022884"/>
    </source>
</evidence>
<evidence type="ECO:0000313" key="11">
    <source>
        <dbReference type="EMBL" id="CAW94592.1"/>
    </source>
</evidence>
<dbReference type="GO" id="GO:0005829">
    <property type="term" value="C:cytosol"/>
    <property type="evidence" value="ECO:0007669"/>
    <property type="project" value="TreeGrafter"/>
</dbReference>
<keyword evidence="3 8" id="KW-0963">Cytoplasm</keyword>
<dbReference type="NCBIfam" id="TIGR00358">
    <property type="entry name" value="3_prime_RNase"/>
    <property type="match status" value="1"/>
</dbReference>
<feature type="domain" description="S1 motif" evidence="10">
    <location>
        <begin position="629"/>
        <end position="708"/>
    </location>
</feature>
<dbReference type="SUPFAM" id="SSF50249">
    <property type="entry name" value="Nucleic acid-binding proteins"/>
    <property type="match status" value="4"/>
</dbReference>
<dbReference type="InterPro" id="IPR003029">
    <property type="entry name" value="S1_domain"/>
</dbReference>
<reference evidence="11 12" key="1">
    <citation type="journal article" date="2009" name="PLoS Pathog.">
        <title>Genomic evidence for the evolution of Streptococcus equi: host restriction, increased virulence, and genetic exchange with human pathogens.</title>
        <authorList>
            <person name="Holden M.T.G."/>
            <person name="Heather Z."/>
            <person name="Paillot R."/>
            <person name="Steward K.F."/>
            <person name="Webb K."/>
            <person name="Ainslie F."/>
            <person name="Jourdan T."/>
            <person name="Bason N.C."/>
            <person name="Holroyd N.E."/>
            <person name="Mungall K."/>
            <person name="Quail M.A."/>
            <person name="Sanders M."/>
            <person name="Simmonds M."/>
            <person name="Willey D."/>
            <person name="Brooks K."/>
            <person name="Aanensen D.M."/>
            <person name="Spratt B.G."/>
            <person name="Jolley K.A."/>
            <person name="Maiden M.C.J."/>
            <person name="Kehoe M."/>
            <person name="Chanter N."/>
            <person name="Bentley S.D."/>
            <person name="Robinson C."/>
            <person name="Maskell D.J."/>
            <person name="Parkhill J."/>
            <person name="Waller A.S."/>
        </authorList>
    </citation>
    <scope>NUCLEOTIDE SEQUENCE [LARGE SCALE GENOMIC DNA]</scope>
    <source>
        <strain evidence="11 12">4047</strain>
    </source>
</reference>
<dbReference type="InterPro" id="IPR013223">
    <property type="entry name" value="RNase_B_OB_dom"/>
</dbReference>
<evidence type="ECO:0000256" key="2">
    <source>
        <dbReference type="ARBA" id="ARBA00004496"/>
    </source>
</evidence>
<evidence type="ECO:0000313" key="12">
    <source>
        <dbReference type="Proteomes" id="UP000001365"/>
    </source>
</evidence>
<comment type="function">
    <text evidence="8">3'-5' exoribonuclease that releases 5'-nucleoside monophosphates and is involved in maturation of structured RNAs.</text>
</comment>
<evidence type="ECO:0000256" key="8">
    <source>
        <dbReference type="HAMAP-Rule" id="MF_01895"/>
    </source>
</evidence>
<dbReference type="PANTHER" id="PTHR23355:SF9">
    <property type="entry name" value="DIS3-LIKE EXONUCLEASE 2"/>
    <property type="match status" value="1"/>
</dbReference>
<keyword evidence="6 8" id="KW-0269">Exonuclease</keyword>
<comment type="similarity">
    <text evidence="8">Belongs to the RNR ribonuclease family. RNase R subfamily.</text>
</comment>
<dbReference type="Pfam" id="PF08206">
    <property type="entry name" value="OB_RNB"/>
    <property type="match status" value="1"/>
</dbReference>
<dbReference type="InterPro" id="IPR022966">
    <property type="entry name" value="RNase_II/R_CS"/>
</dbReference>
<dbReference type="OrthoDB" id="9764149at2"/>
<evidence type="ECO:0000256" key="3">
    <source>
        <dbReference type="ARBA" id="ARBA00022490"/>
    </source>
</evidence>
<comment type="catalytic activity">
    <reaction evidence="1 8">
        <text>Exonucleolytic cleavage in the 3'- to 5'-direction to yield nucleoside 5'-phosphates.</text>
        <dbReference type="EC" id="3.1.13.1"/>
    </reaction>
</comment>
<evidence type="ECO:0000256" key="4">
    <source>
        <dbReference type="ARBA" id="ARBA00022722"/>
    </source>
</evidence>
<dbReference type="InterPro" id="IPR040476">
    <property type="entry name" value="CSD2"/>
</dbReference>
<dbReference type="Pfam" id="PF00773">
    <property type="entry name" value="RNB"/>
    <property type="match status" value="1"/>
</dbReference>
<feature type="compositionally biased region" description="Basic residues" evidence="9">
    <location>
        <begin position="720"/>
        <end position="732"/>
    </location>
</feature>
<feature type="compositionally biased region" description="Basic residues" evidence="9">
    <location>
        <begin position="745"/>
        <end position="774"/>
    </location>
</feature>
<dbReference type="EMBL" id="FM204883">
    <property type="protein sequence ID" value="CAW94592.1"/>
    <property type="molecule type" value="Genomic_DNA"/>
</dbReference>
<dbReference type="KEGG" id="seu:SEQ_1603"/>
<dbReference type="HOGENOM" id="CLU_002333_4_1_9"/>
<dbReference type="Pfam" id="PF17876">
    <property type="entry name" value="CSD2"/>
    <property type="match status" value="1"/>
</dbReference>
<dbReference type="InterPro" id="IPR012340">
    <property type="entry name" value="NA-bd_OB-fold"/>
</dbReference>
<dbReference type="GO" id="GO:0003723">
    <property type="term" value="F:RNA binding"/>
    <property type="evidence" value="ECO:0007669"/>
    <property type="project" value="UniProtKB-UniRule"/>
</dbReference>
<dbReference type="PANTHER" id="PTHR23355">
    <property type="entry name" value="RIBONUCLEASE"/>
    <property type="match status" value="1"/>
</dbReference>
<accession>C0MAA2</accession>
<dbReference type="AlphaFoldDB" id="C0MAA2"/>
<dbReference type="Pfam" id="PF00575">
    <property type="entry name" value="S1"/>
    <property type="match status" value="1"/>
</dbReference>
<dbReference type="InterPro" id="IPR011805">
    <property type="entry name" value="RNase_R"/>
</dbReference>
<sequence length="774" mass="86731">MMIENITNYLKEHGQSNIHDLAAALEMTDARSFPRLIKAISKMEGKGLLSFSDEGEVFLRAPQQKKPEIRVQGIFRANKAGFGFLSVDDNEDDIFIGRDDVGYASDGDRVEAVIKKPANRLKATAAEARVVAIVERSLKTVVGRVILDDDHPKYAGYIKSKNQRIQQRIYIAKSPIALDGTEIIKADIVQYPKAGQDYFVGTVCDIIGHQHDVGIDVLEVLESMDIVSAFPDDVLAEANAIPDAPSDQDLMGRVDLRKETTITIDGADAKDLDDAIHIKRLANGNVELGVHIADVSYYVTEGSALDREAAARGTSVYVTDRVVPMLPERLSNGICSLNPKVDRLTQSAIMEIDHQGHVVDYQLCQSVINTTFRMTYSAVNQMIAGDSEALREFDRIADDVSTMVELHQILEAMRVKRGALNFDTQEARIIVNDKGMPVDVVLRQRGVAERMIESFMLAANECVAEHFSRAGLPFIYRVHEEPKAEKLQTFIDYASAFGIQIQGTANKISQEALQAFMAKVEGSPGAEVLNMMLLRSMQQARYSEHNHGHYGLAADYYTHFTSPIRRYPDLLVHRMIREYNQITQEKVDHFAQVIPELAVSSSQLERRAIDAERVVEAMKKAEYMADYIGDVFDGVIASVVKFGMFVELPNTIEGLVHITNLPEYYHYNERTLSLKGERSGKVFRAGQPIRVRLVRADKETGDIDFDYLASDYDVVEKTTRSAKAKHKHRQKAASRASRSKESKPSKPKSKQKTRKKAKKPFYQKAAKKKGRKRS</sequence>
<dbReference type="InterPro" id="IPR001900">
    <property type="entry name" value="RNase_II/R"/>
</dbReference>
<dbReference type="NCBIfam" id="TIGR02063">
    <property type="entry name" value="RNase_R"/>
    <property type="match status" value="1"/>
</dbReference>
<dbReference type="EC" id="3.1.13.1" evidence="8"/>
<keyword evidence="7 8" id="KW-0694">RNA-binding</keyword>
<protein>
    <recommendedName>
        <fullName evidence="8">Ribonuclease R</fullName>
        <shortName evidence="8">RNase R</shortName>
        <ecNumber evidence="8">3.1.13.1</ecNumber>
    </recommendedName>
</protein>
<dbReference type="RefSeq" id="WP_012679866.1">
    <property type="nucleotide sequence ID" value="NC_012471.1"/>
</dbReference>
<name>C0MAA2_STRE4</name>
<organism evidence="11 12">
    <name type="scientific">Streptococcus equi subsp. equi (strain 4047)</name>
    <dbReference type="NCBI Taxonomy" id="553482"/>
    <lineage>
        <taxon>Bacteria</taxon>
        <taxon>Bacillati</taxon>
        <taxon>Bacillota</taxon>
        <taxon>Bacilli</taxon>
        <taxon>Lactobacillales</taxon>
        <taxon>Streptococcaceae</taxon>
        <taxon>Streptococcus</taxon>
    </lineage>
</organism>
<dbReference type="PROSITE" id="PS50126">
    <property type="entry name" value="S1"/>
    <property type="match status" value="1"/>
</dbReference>
<dbReference type="PROSITE" id="PS01175">
    <property type="entry name" value="RIBONUCLEASE_II"/>
    <property type="match status" value="1"/>
</dbReference>
<gene>
    <name evidence="8" type="primary">rnr</name>
    <name evidence="11" type="ordered locus">SEQ_1603</name>
</gene>
<evidence type="ECO:0000256" key="9">
    <source>
        <dbReference type="SAM" id="MobiDB-lite"/>
    </source>
</evidence>
<comment type="subcellular location">
    <subcellularLocation>
        <location evidence="2 8">Cytoplasm</location>
    </subcellularLocation>
</comment>
<dbReference type="HAMAP" id="MF_01895">
    <property type="entry name" value="RNase_R"/>
    <property type="match status" value="1"/>
</dbReference>
<proteinExistence type="inferred from homology"/>
<keyword evidence="5 8" id="KW-0378">Hydrolase</keyword>
<evidence type="ECO:0000256" key="6">
    <source>
        <dbReference type="ARBA" id="ARBA00022839"/>
    </source>
</evidence>
<feature type="region of interest" description="Disordered" evidence="9">
    <location>
        <begin position="719"/>
        <end position="774"/>
    </location>
</feature>
<dbReference type="InterPro" id="IPR050180">
    <property type="entry name" value="RNR_Ribonuclease"/>
</dbReference>
<dbReference type="GO" id="GO:0008859">
    <property type="term" value="F:exoribonuclease II activity"/>
    <property type="evidence" value="ECO:0007669"/>
    <property type="project" value="UniProtKB-UniRule"/>
</dbReference>
<dbReference type="InterPro" id="IPR004476">
    <property type="entry name" value="RNase_II/RNase_R"/>
</dbReference>
<evidence type="ECO:0000259" key="10">
    <source>
        <dbReference type="PROSITE" id="PS50126"/>
    </source>
</evidence>
<evidence type="ECO:0000256" key="5">
    <source>
        <dbReference type="ARBA" id="ARBA00022801"/>
    </source>
</evidence>